<dbReference type="Pfam" id="PF00583">
    <property type="entry name" value="Acetyltransf_1"/>
    <property type="match status" value="1"/>
</dbReference>
<dbReference type="GO" id="GO:0031416">
    <property type="term" value="C:NatB complex"/>
    <property type="evidence" value="ECO:0007669"/>
    <property type="project" value="TreeGrafter"/>
</dbReference>
<dbReference type="SUPFAM" id="SSF55729">
    <property type="entry name" value="Acyl-CoA N-acyltransferases (Nat)"/>
    <property type="match status" value="1"/>
</dbReference>
<feature type="domain" description="N-acetyltransferase" evidence="4">
    <location>
        <begin position="2"/>
        <end position="155"/>
    </location>
</feature>
<dbReference type="FunFam" id="3.40.630.30:FF:000034">
    <property type="entry name" value="N-alpha-acetyltransferase 20"/>
    <property type="match status" value="1"/>
</dbReference>
<evidence type="ECO:0000313" key="5">
    <source>
        <dbReference type="EMBL" id="KAJ1956491.1"/>
    </source>
</evidence>
<accession>A0A9W8AN44</accession>
<dbReference type="PROSITE" id="PS51186">
    <property type="entry name" value="GNAT"/>
    <property type="match status" value="1"/>
</dbReference>
<keyword evidence="2 5" id="KW-0012">Acyltransferase</keyword>
<sequence length="175" mass="20707">MTSIRRFSALDLFRFNNVNLDPLTETYNISFYLQYLARWPDMFHVAVAPNNRLMGYMMGKVEGQGMNWHGHVTALTVAPEYRRLGLARRLMYFLEETSEKVYNGYFVDLFVRKSNDLAINMYKKLGYVVYRRVIGYYATHNGNDEDAYDMRKSLARDRDRISMIPLKRPVYPEDL</sequence>
<reference evidence="5" key="1">
    <citation type="submission" date="2022-07" db="EMBL/GenBank/DDBJ databases">
        <title>Phylogenomic reconstructions and comparative analyses of Kickxellomycotina fungi.</title>
        <authorList>
            <person name="Reynolds N.K."/>
            <person name="Stajich J.E."/>
            <person name="Barry K."/>
            <person name="Grigoriev I.V."/>
            <person name="Crous P."/>
            <person name="Smith M.E."/>
        </authorList>
    </citation>
    <scope>NUCLEOTIDE SEQUENCE</scope>
    <source>
        <strain evidence="5">RSA 1196</strain>
    </source>
</reference>
<organism evidence="5 6">
    <name type="scientific">Dispira parvispora</name>
    <dbReference type="NCBI Taxonomy" id="1520584"/>
    <lineage>
        <taxon>Eukaryota</taxon>
        <taxon>Fungi</taxon>
        <taxon>Fungi incertae sedis</taxon>
        <taxon>Zoopagomycota</taxon>
        <taxon>Kickxellomycotina</taxon>
        <taxon>Dimargaritomycetes</taxon>
        <taxon>Dimargaritales</taxon>
        <taxon>Dimargaritaceae</taxon>
        <taxon>Dispira</taxon>
    </lineage>
</organism>
<evidence type="ECO:0000313" key="6">
    <source>
        <dbReference type="Proteomes" id="UP001150925"/>
    </source>
</evidence>
<dbReference type="GO" id="GO:0120518">
    <property type="term" value="F:protein N-terminal-methionine acetyltransferase activity"/>
    <property type="evidence" value="ECO:0007669"/>
    <property type="project" value="UniProtKB-EC"/>
</dbReference>
<dbReference type="CDD" id="cd04301">
    <property type="entry name" value="NAT_SF"/>
    <property type="match status" value="1"/>
</dbReference>
<dbReference type="InterPro" id="IPR016181">
    <property type="entry name" value="Acyl_CoA_acyltransferase"/>
</dbReference>
<dbReference type="PANTHER" id="PTHR45910:SF1">
    <property type="entry name" value="N-ALPHA-ACETYLTRANSFERASE 20"/>
    <property type="match status" value="1"/>
</dbReference>
<dbReference type="EC" id="2.3.1.254" evidence="5"/>
<evidence type="ECO:0000256" key="3">
    <source>
        <dbReference type="ARBA" id="ARBA00025786"/>
    </source>
</evidence>
<dbReference type="AlphaFoldDB" id="A0A9W8AN44"/>
<evidence type="ECO:0000256" key="1">
    <source>
        <dbReference type="ARBA" id="ARBA00022679"/>
    </source>
</evidence>
<proteinExistence type="inferred from homology"/>
<dbReference type="InterPro" id="IPR051646">
    <property type="entry name" value="NatB_acetyltransferase_subunit"/>
</dbReference>
<comment type="similarity">
    <text evidence="3">Belongs to the acetyltransferase family. ARD1 subfamily.</text>
</comment>
<dbReference type="InterPro" id="IPR000182">
    <property type="entry name" value="GNAT_dom"/>
</dbReference>
<dbReference type="Proteomes" id="UP001150925">
    <property type="component" value="Unassembled WGS sequence"/>
</dbReference>
<gene>
    <name evidence="5" type="primary">NAT5</name>
    <name evidence="5" type="ORF">IWQ62_005290</name>
</gene>
<keyword evidence="1 5" id="KW-0808">Transferase</keyword>
<dbReference type="PANTHER" id="PTHR45910">
    <property type="entry name" value="N-ALPHA-ACETYLTRANSFERASE 20"/>
    <property type="match status" value="1"/>
</dbReference>
<name>A0A9W8AN44_9FUNG</name>
<dbReference type="EMBL" id="JANBPY010002117">
    <property type="protein sequence ID" value="KAJ1956491.1"/>
    <property type="molecule type" value="Genomic_DNA"/>
</dbReference>
<dbReference type="OrthoDB" id="10264728at2759"/>
<dbReference type="Gene3D" id="3.40.630.30">
    <property type="match status" value="1"/>
</dbReference>
<protein>
    <submittedName>
        <fullName evidence="5">N-acetyltransferase 5</fullName>
        <ecNumber evidence="5">2.3.1.254</ecNumber>
    </submittedName>
</protein>
<evidence type="ECO:0000259" key="4">
    <source>
        <dbReference type="PROSITE" id="PS51186"/>
    </source>
</evidence>
<comment type="caution">
    <text evidence="5">The sequence shown here is derived from an EMBL/GenBank/DDBJ whole genome shotgun (WGS) entry which is preliminary data.</text>
</comment>
<keyword evidence="6" id="KW-1185">Reference proteome</keyword>
<evidence type="ECO:0000256" key="2">
    <source>
        <dbReference type="ARBA" id="ARBA00023315"/>
    </source>
</evidence>